<feature type="transmembrane region" description="Helical" evidence="1">
    <location>
        <begin position="49"/>
        <end position="76"/>
    </location>
</feature>
<keyword evidence="3" id="KW-1185">Reference proteome</keyword>
<comment type="caution">
    <text evidence="2">The sequence shown here is derived from an EMBL/GenBank/DDBJ whole genome shotgun (WGS) entry which is preliminary data.</text>
</comment>
<evidence type="ECO:0000256" key="1">
    <source>
        <dbReference type="SAM" id="Phobius"/>
    </source>
</evidence>
<organism evidence="2 3">
    <name type="scientific">Actinoplanes italicus</name>
    <dbReference type="NCBI Taxonomy" id="113567"/>
    <lineage>
        <taxon>Bacteria</taxon>
        <taxon>Bacillati</taxon>
        <taxon>Actinomycetota</taxon>
        <taxon>Actinomycetes</taxon>
        <taxon>Micromonosporales</taxon>
        <taxon>Micromonosporaceae</taxon>
        <taxon>Actinoplanes</taxon>
    </lineage>
</organism>
<protein>
    <submittedName>
        <fullName evidence="2">Uncharacterized protein</fullName>
    </submittedName>
</protein>
<feature type="transmembrane region" description="Helical" evidence="1">
    <location>
        <begin position="12"/>
        <end position="37"/>
    </location>
</feature>
<sequence length="119" mass="12869">MQQSVTVPARRLTWFLVVLQTVVAAAYFYGVVAFAATEAESFPEHAPPAWAIPAVLATLFGPVLGLIGVVGGLVLLRGGEYRAGNDHWRLLAAATTVCALMLVTMLSPYGWKVFDWYVS</sequence>
<reference evidence="2 3" key="1">
    <citation type="submission" date="2018-03" db="EMBL/GenBank/DDBJ databases">
        <title>Genomic Encyclopedia of Archaeal and Bacterial Type Strains, Phase II (KMG-II): from individual species to whole genera.</title>
        <authorList>
            <person name="Goeker M."/>
        </authorList>
    </citation>
    <scope>NUCLEOTIDE SEQUENCE [LARGE SCALE GENOMIC DNA]</scope>
    <source>
        <strain evidence="2 3">DSM 43146</strain>
    </source>
</reference>
<dbReference type="EMBL" id="PVMZ01000030">
    <property type="protein sequence ID" value="PRX12017.1"/>
    <property type="molecule type" value="Genomic_DNA"/>
</dbReference>
<proteinExistence type="predicted"/>
<accession>A0A2T0JX08</accession>
<keyword evidence="1" id="KW-1133">Transmembrane helix</keyword>
<dbReference type="Proteomes" id="UP000239415">
    <property type="component" value="Unassembled WGS sequence"/>
</dbReference>
<name>A0A2T0JX08_9ACTN</name>
<gene>
    <name evidence="2" type="ORF">CLV67_13042</name>
</gene>
<evidence type="ECO:0000313" key="2">
    <source>
        <dbReference type="EMBL" id="PRX12017.1"/>
    </source>
</evidence>
<evidence type="ECO:0000313" key="3">
    <source>
        <dbReference type="Proteomes" id="UP000239415"/>
    </source>
</evidence>
<dbReference type="AlphaFoldDB" id="A0A2T0JX08"/>
<feature type="transmembrane region" description="Helical" evidence="1">
    <location>
        <begin position="88"/>
        <end position="111"/>
    </location>
</feature>
<keyword evidence="1" id="KW-0812">Transmembrane</keyword>
<dbReference type="RefSeq" id="WP_106330005.1">
    <property type="nucleotide sequence ID" value="NZ_BOMO01000060.1"/>
</dbReference>
<keyword evidence="1" id="KW-0472">Membrane</keyword>
<dbReference type="OrthoDB" id="3404929at2"/>